<gene>
    <name evidence="2" type="ORF">FGIG_08818</name>
</gene>
<name>A0A504YPY4_FASGI</name>
<feature type="region of interest" description="Disordered" evidence="1">
    <location>
        <begin position="365"/>
        <end position="450"/>
    </location>
</feature>
<proteinExistence type="predicted"/>
<protein>
    <submittedName>
        <fullName evidence="2">Uncharacterized protein</fullName>
    </submittedName>
</protein>
<sequence length="565" mass="64010">MSGKKSFLLLYLKSVSVKLNDEINEEKLLDYMNRDQRRKSIADRIGQVTLTLTDDAVVLSKPLWWSTKSGQQLPYTQLREAYVFGKDNKKIAIDIMSAETQQRRVLLFKTRNLNERETLIELLTQRKMAREMYEKDNIRQVEYANWKSTYANDGNRRPSGSQSPVSLASEQSAPESPVFTMPRAHSLARQPMDQPRNYSIPEAEPAEMMQLVPVNPTRPLREISYQSEQVNMDSGRRRVEPWLGGDDWRQPLMVPYCSGHCNHNHKPPEQHTNINIVFQGQPGLGTSSTEPGPNPSQMNTYMSHSPHTQTSISPDEIRIQPVVDARQTPLSHNAPSQWDYTENIIGNNVRFAESQESPVSVSYKSMGSNYGLRQNPSQRNMYGLERNNSKSGSNNQTGSQTDLTIRFNGKEAESSVKSDESPQSNKKTYTNAYNVTTIPSQGSKSGKSKEHTYHTTLITKAGGNSADFNDWKFSGLRSTDTRVRDQVIEERTINNTSQGKPQQSCEVFIMRSPSMTNLAEAHHGWATQTKFYEVRSNSLAKVTQSGSRYVTLSTQRSEQFTSDNK</sequence>
<dbReference type="AlphaFoldDB" id="A0A504YPY4"/>
<dbReference type="EMBL" id="SUNJ01005913">
    <property type="protein sequence ID" value="TPP63223.1"/>
    <property type="molecule type" value="Genomic_DNA"/>
</dbReference>
<feature type="compositionally biased region" description="Polar residues" evidence="1">
    <location>
        <begin position="389"/>
        <end position="403"/>
    </location>
</feature>
<feature type="compositionally biased region" description="Polar residues" evidence="1">
    <location>
        <begin position="365"/>
        <end position="380"/>
    </location>
</feature>
<feature type="compositionally biased region" description="Polar residues" evidence="1">
    <location>
        <begin position="421"/>
        <end position="445"/>
    </location>
</feature>
<dbReference type="Proteomes" id="UP000316759">
    <property type="component" value="Unassembled WGS sequence"/>
</dbReference>
<feature type="region of interest" description="Disordered" evidence="1">
    <location>
        <begin position="150"/>
        <end position="177"/>
    </location>
</feature>
<keyword evidence="3" id="KW-1185">Reference proteome</keyword>
<evidence type="ECO:0000313" key="3">
    <source>
        <dbReference type="Proteomes" id="UP000316759"/>
    </source>
</evidence>
<dbReference type="OrthoDB" id="6270717at2759"/>
<evidence type="ECO:0000256" key="1">
    <source>
        <dbReference type="SAM" id="MobiDB-lite"/>
    </source>
</evidence>
<evidence type="ECO:0000313" key="2">
    <source>
        <dbReference type="EMBL" id="TPP63223.1"/>
    </source>
</evidence>
<feature type="compositionally biased region" description="Basic and acidic residues" evidence="1">
    <location>
        <begin position="408"/>
        <end position="420"/>
    </location>
</feature>
<feature type="compositionally biased region" description="Polar residues" evidence="1">
    <location>
        <begin position="150"/>
        <end position="174"/>
    </location>
</feature>
<reference evidence="2 3" key="1">
    <citation type="submission" date="2019-04" db="EMBL/GenBank/DDBJ databases">
        <title>Annotation for the trematode Fasciola gigantica.</title>
        <authorList>
            <person name="Choi Y.-J."/>
        </authorList>
    </citation>
    <scope>NUCLEOTIDE SEQUENCE [LARGE SCALE GENOMIC DNA]</scope>
    <source>
        <strain evidence="2">Uganda_cow_1</strain>
    </source>
</reference>
<accession>A0A504YPY4</accession>
<comment type="caution">
    <text evidence="2">The sequence shown here is derived from an EMBL/GenBank/DDBJ whole genome shotgun (WGS) entry which is preliminary data.</text>
</comment>
<organism evidence="2 3">
    <name type="scientific">Fasciola gigantica</name>
    <name type="common">Giant liver fluke</name>
    <dbReference type="NCBI Taxonomy" id="46835"/>
    <lineage>
        <taxon>Eukaryota</taxon>
        <taxon>Metazoa</taxon>
        <taxon>Spiralia</taxon>
        <taxon>Lophotrochozoa</taxon>
        <taxon>Platyhelminthes</taxon>
        <taxon>Trematoda</taxon>
        <taxon>Digenea</taxon>
        <taxon>Plagiorchiida</taxon>
        <taxon>Echinostomata</taxon>
        <taxon>Echinostomatoidea</taxon>
        <taxon>Fasciolidae</taxon>
        <taxon>Fasciola</taxon>
    </lineage>
</organism>